<keyword evidence="3" id="KW-1185">Reference proteome</keyword>
<organism evidence="2 3">
    <name type="scientific">Solea senegalensis</name>
    <name type="common">Senegalese sole</name>
    <dbReference type="NCBI Taxonomy" id="28829"/>
    <lineage>
        <taxon>Eukaryota</taxon>
        <taxon>Metazoa</taxon>
        <taxon>Chordata</taxon>
        <taxon>Craniata</taxon>
        <taxon>Vertebrata</taxon>
        <taxon>Euteleostomi</taxon>
        <taxon>Actinopterygii</taxon>
        <taxon>Neopterygii</taxon>
        <taxon>Teleostei</taxon>
        <taxon>Neoteleostei</taxon>
        <taxon>Acanthomorphata</taxon>
        <taxon>Carangaria</taxon>
        <taxon>Pleuronectiformes</taxon>
        <taxon>Pleuronectoidei</taxon>
        <taxon>Soleidae</taxon>
        <taxon>Solea</taxon>
    </lineage>
</organism>
<feature type="region of interest" description="Disordered" evidence="1">
    <location>
        <begin position="31"/>
        <end position="77"/>
    </location>
</feature>
<feature type="compositionally biased region" description="Basic and acidic residues" evidence="1">
    <location>
        <begin position="33"/>
        <end position="47"/>
    </location>
</feature>
<evidence type="ECO:0000313" key="3">
    <source>
        <dbReference type="Proteomes" id="UP000693946"/>
    </source>
</evidence>
<gene>
    <name evidence="2" type="ORF">JOB18_020209</name>
</gene>
<dbReference type="Proteomes" id="UP000693946">
    <property type="component" value="Linkage Group LG20"/>
</dbReference>
<evidence type="ECO:0000256" key="1">
    <source>
        <dbReference type="SAM" id="MobiDB-lite"/>
    </source>
</evidence>
<feature type="region of interest" description="Disordered" evidence="1">
    <location>
        <begin position="169"/>
        <end position="198"/>
    </location>
</feature>
<protein>
    <submittedName>
        <fullName evidence="2">Uncharacterized protein</fullName>
    </submittedName>
</protein>
<reference evidence="2 3" key="1">
    <citation type="journal article" date="2021" name="Sci. Rep.">
        <title>Chromosome anchoring in Senegalese sole (Solea senegalensis) reveals sex-associated markers and genome rearrangements in flatfish.</title>
        <authorList>
            <person name="Guerrero-Cozar I."/>
            <person name="Gomez-Garrido J."/>
            <person name="Berbel C."/>
            <person name="Martinez-Blanch J.F."/>
            <person name="Alioto T."/>
            <person name="Claros M.G."/>
            <person name="Gagnaire P.A."/>
            <person name="Manchado M."/>
        </authorList>
    </citation>
    <scope>NUCLEOTIDE SEQUENCE [LARGE SCALE GENOMIC DNA]</scope>
    <source>
        <strain evidence="2">Sse05_10M</strain>
    </source>
</reference>
<feature type="compositionally biased region" description="Polar residues" evidence="1">
    <location>
        <begin position="182"/>
        <end position="193"/>
    </location>
</feature>
<evidence type="ECO:0000313" key="2">
    <source>
        <dbReference type="EMBL" id="KAG7500500.1"/>
    </source>
</evidence>
<comment type="caution">
    <text evidence="2">The sequence shown here is derived from an EMBL/GenBank/DDBJ whole genome shotgun (WGS) entry which is preliminary data.</text>
</comment>
<proteinExistence type="predicted"/>
<sequence length="288" mass="32040">MFSCDRRAFDTRRRDTVAFVVAPVELHSKRAAAVKEPRRQTQKEGQRRLQRQRGGDGIGNAMEGANDGGQRVKPQKQSTRVIKATRLSVKRLKVLGVVNNFTCDKGTIERRTIGHLLSDWQGVGYIPDHLSLCSLVHLEAHGQGQVALSCDEEAKTLAAMLEIWESAGSEQGSLGNKERQTHQPVTPNRSGDSTCRHTDVDRRRRHLGRFPPIGGQIQTSHQELQLQAHDNSPLSSRLHLLSPSGSASSAQGLPESVSQHIAFWESGLEELCRMRFLLHVGRLVFARK</sequence>
<dbReference type="EMBL" id="JAGKHQ010000013">
    <property type="protein sequence ID" value="KAG7500500.1"/>
    <property type="molecule type" value="Genomic_DNA"/>
</dbReference>
<accession>A0AAV6R6B8</accession>
<name>A0AAV6R6B8_SOLSE</name>
<dbReference type="AlphaFoldDB" id="A0AAV6R6B8"/>